<dbReference type="EMBL" id="JAUHHV010000005">
    <property type="protein sequence ID" value="KAK1424266.1"/>
    <property type="molecule type" value="Genomic_DNA"/>
</dbReference>
<evidence type="ECO:0000313" key="4">
    <source>
        <dbReference type="EMBL" id="KAK1424266.1"/>
    </source>
</evidence>
<sequence length="143" mass="16009">MNGWDKSICELHGMLKTAEAGMGKKALPVLMINDGGSKKRHHPEPKAKVAKGKGQLKGKFKGKAKAEPPKPKEKKLKVSSEDPCFGCGEIGHWKRNCPTYLKELKAKRDAEQTSEVSFTRKEIQVSTWAMEQKLKSKPKETMF</sequence>
<feature type="region of interest" description="Disordered" evidence="2">
    <location>
        <begin position="33"/>
        <end position="80"/>
    </location>
</feature>
<feature type="compositionally biased region" description="Basic and acidic residues" evidence="2">
    <location>
        <begin position="64"/>
        <end position="80"/>
    </location>
</feature>
<feature type="compositionally biased region" description="Basic residues" evidence="2">
    <location>
        <begin position="38"/>
        <end position="63"/>
    </location>
</feature>
<gene>
    <name evidence="4" type="ORF">QVD17_19591</name>
</gene>
<dbReference type="PROSITE" id="PS50158">
    <property type="entry name" value="ZF_CCHC"/>
    <property type="match status" value="1"/>
</dbReference>
<dbReference type="Pfam" id="PF00098">
    <property type="entry name" value="zf-CCHC"/>
    <property type="match status" value="1"/>
</dbReference>
<evidence type="ECO:0000259" key="3">
    <source>
        <dbReference type="PROSITE" id="PS50158"/>
    </source>
</evidence>
<dbReference type="InterPro" id="IPR036875">
    <property type="entry name" value="Znf_CCHC_sf"/>
</dbReference>
<dbReference type="GO" id="GO:0003676">
    <property type="term" value="F:nucleic acid binding"/>
    <property type="evidence" value="ECO:0007669"/>
    <property type="project" value="InterPro"/>
</dbReference>
<proteinExistence type="predicted"/>
<keyword evidence="1" id="KW-0862">Zinc</keyword>
<feature type="domain" description="CCHC-type" evidence="3">
    <location>
        <begin position="84"/>
        <end position="98"/>
    </location>
</feature>
<comment type="caution">
    <text evidence="4">The sequence shown here is derived from an EMBL/GenBank/DDBJ whole genome shotgun (WGS) entry which is preliminary data.</text>
</comment>
<protein>
    <recommendedName>
        <fullName evidence="3">CCHC-type domain-containing protein</fullName>
    </recommendedName>
</protein>
<organism evidence="4 5">
    <name type="scientific">Tagetes erecta</name>
    <name type="common">African marigold</name>
    <dbReference type="NCBI Taxonomy" id="13708"/>
    <lineage>
        <taxon>Eukaryota</taxon>
        <taxon>Viridiplantae</taxon>
        <taxon>Streptophyta</taxon>
        <taxon>Embryophyta</taxon>
        <taxon>Tracheophyta</taxon>
        <taxon>Spermatophyta</taxon>
        <taxon>Magnoliopsida</taxon>
        <taxon>eudicotyledons</taxon>
        <taxon>Gunneridae</taxon>
        <taxon>Pentapetalae</taxon>
        <taxon>asterids</taxon>
        <taxon>campanulids</taxon>
        <taxon>Asterales</taxon>
        <taxon>Asteraceae</taxon>
        <taxon>Asteroideae</taxon>
        <taxon>Heliantheae alliance</taxon>
        <taxon>Tageteae</taxon>
        <taxon>Tagetes</taxon>
    </lineage>
</organism>
<dbReference type="InterPro" id="IPR001878">
    <property type="entry name" value="Znf_CCHC"/>
</dbReference>
<dbReference type="SMART" id="SM00343">
    <property type="entry name" value="ZnF_C2HC"/>
    <property type="match status" value="1"/>
</dbReference>
<evidence type="ECO:0000256" key="2">
    <source>
        <dbReference type="SAM" id="MobiDB-lite"/>
    </source>
</evidence>
<dbReference type="GO" id="GO:0008270">
    <property type="term" value="F:zinc ion binding"/>
    <property type="evidence" value="ECO:0007669"/>
    <property type="project" value="UniProtKB-KW"/>
</dbReference>
<evidence type="ECO:0000313" key="5">
    <source>
        <dbReference type="Proteomes" id="UP001229421"/>
    </source>
</evidence>
<dbReference type="Gene3D" id="4.10.60.10">
    <property type="entry name" value="Zinc finger, CCHC-type"/>
    <property type="match status" value="1"/>
</dbReference>
<keyword evidence="5" id="KW-1185">Reference proteome</keyword>
<keyword evidence="1" id="KW-0479">Metal-binding</keyword>
<reference evidence="4" key="1">
    <citation type="journal article" date="2023" name="bioRxiv">
        <title>Improved chromosome-level genome assembly for marigold (Tagetes erecta).</title>
        <authorList>
            <person name="Jiang F."/>
            <person name="Yuan L."/>
            <person name="Wang S."/>
            <person name="Wang H."/>
            <person name="Xu D."/>
            <person name="Wang A."/>
            <person name="Fan W."/>
        </authorList>
    </citation>
    <scope>NUCLEOTIDE SEQUENCE</scope>
    <source>
        <strain evidence="4">WSJ</strain>
        <tissue evidence="4">Leaf</tissue>
    </source>
</reference>
<dbReference type="Proteomes" id="UP001229421">
    <property type="component" value="Unassembled WGS sequence"/>
</dbReference>
<dbReference type="SUPFAM" id="SSF57756">
    <property type="entry name" value="Retrovirus zinc finger-like domains"/>
    <property type="match status" value="1"/>
</dbReference>
<evidence type="ECO:0000256" key="1">
    <source>
        <dbReference type="PROSITE-ProRule" id="PRU00047"/>
    </source>
</evidence>
<dbReference type="AlphaFoldDB" id="A0AAD8KMY4"/>
<keyword evidence="1" id="KW-0863">Zinc-finger</keyword>
<accession>A0AAD8KMY4</accession>
<name>A0AAD8KMY4_TARER</name>